<evidence type="ECO:0000313" key="2">
    <source>
        <dbReference type="EMBL" id="KAJ1130808.1"/>
    </source>
</evidence>
<dbReference type="EMBL" id="JANPWB010000011">
    <property type="protein sequence ID" value="KAJ1130808.1"/>
    <property type="molecule type" value="Genomic_DNA"/>
</dbReference>
<evidence type="ECO:0000256" key="1">
    <source>
        <dbReference type="SAM" id="SignalP"/>
    </source>
</evidence>
<gene>
    <name evidence="2" type="ORF">NDU88_009155</name>
</gene>
<evidence type="ECO:0000313" key="3">
    <source>
        <dbReference type="Proteomes" id="UP001066276"/>
    </source>
</evidence>
<dbReference type="Proteomes" id="UP001066276">
    <property type="component" value="Chromosome 7"/>
</dbReference>
<feature type="chain" id="PRO_5043787371" description="Secreted protein" evidence="1">
    <location>
        <begin position="22"/>
        <end position="156"/>
    </location>
</feature>
<comment type="caution">
    <text evidence="2">The sequence shown here is derived from an EMBL/GenBank/DDBJ whole genome shotgun (WGS) entry which is preliminary data.</text>
</comment>
<dbReference type="AlphaFoldDB" id="A0AAV7PRF2"/>
<reference evidence="2" key="1">
    <citation type="journal article" date="2022" name="bioRxiv">
        <title>Sequencing and chromosome-scale assembly of the giantPleurodeles waltlgenome.</title>
        <authorList>
            <person name="Brown T."/>
            <person name="Elewa A."/>
            <person name="Iarovenko S."/>
            <person name="Subramanian E."/>
            <person name="Araus A.J."/>
            <person name="Petzold A."/>
            <person name="Susuki M."/>
            <person name="Suzuki K.-i.T."/>
            <person name="Hayashi T."/>
            <person name="Toyoda A."/>
            <person name="Oliveira C."/>
            <person name="Osipova E."/>
            <person name="Leigh N.D."/>
            <person name="Simon A."/>
            <person name="Yun M.H."/>
        </authorList>
    </citation>
    <scope>NUCLEOTIDE SEQUENCE</scope>
    <source>
        <strain evidence="2">20211129_DDA</strain>
        <tissue evidence="2">Liver</tissue>
    </source>
</reference>
<evidence type="ECO:0008006" key="4">
    <source>
        <dbReference type="Google" id="ProtNLM"/>
    </source>
</evidence>
<organism evidence="2 3">
    <name type="scientific">Pleurodeles waltl</name>
    <name type="common">Iberian ribbed newt</name>
    <dbReference type="NCBI Taxonomy" id="8319"/>
    <lineage>
        <taxon>Eukaryota</taxon>
        <taxon>Metazoa</taxon>
        <taxon>Chordata</taxon>
        <taxon>Craniata</taxon>
        <taxon>Vertebrata</taxon>
        <taxon>Euteleostomi</taxon>
        <taxon>Amphibia</taxon>
        <taxon>Batrachia</taxon>
        <taxon>Caudata</taxon>
        <taxon>Salamandroidea</taxon>
        <taxon>Salamandridae</taxon>
        <taxon>Pleurodelinae</taxon>
        <taxon>Pleurodeles</taxon>
    </lineage>
</organism>
<keyword evidence="1" id="KW-0732">Signal</keyword>
<proteinExistence type="predicted"/>
<sequence length="156" mass="16204">MVRARSLCLCLLLRCCPHCHSTAGAPEGLLYGGKNPCNQPRPHNKVRGSTKRHAPEGKLTVTLVVEETPGSTVASPHVGGPIAGVLPALGHGGGSTWSWHPGQGPAELLYEKGERLHSSDAAGGKLATGLGSWPLMKEMHSAAAPRVNASNAQRLG</sequence>
<accession>A0AAV7PRF2</accession>
<keyword evidence="3" id="KW-1185">Reference proteome</keyword>
<name>A0AAV7PRF2_PLEWA</name>
<feature type="signal peptide" evidence="1">
    <location>
        <begin position="1"/>
        <end position="21"/>
    </location>
</feature>
<protein>
    <recommendedName>
        <fullName evidence="4">Secreted protein</fullName>
    </recommendedName>
</protein>